<evidence type="ECO:0000313" key="2">
    <source>
        <dbReference type="Proteomes" id="UP001062846"/>
    </source>
</evidence>
<accession>A0ACC0M3I0</accession>
<evidence type="ECO:0000313" key="1">
    <source>
        <dbReference type="EMBL" id="KAI8535127.1"/>
    </source>
</evidence>
<protein>
    <submittedName>
        <fullName evidence="1">Uncharacterized protein</fullName>
    </submittedName>
</protein>
<organism evidence="1 2">
    <name type="scientific">Rhododendron molle</name>
    <name type="common">Chinese azalea</name>
    <name type="synonym">Azalea mollis</name>
    <dbReference type="NCBI Taxonomy" id="49168"/>
    <lineage>
        <taxon>Eukaryota</taxon>
        <taxon>Viridiplantae</taxon>
        <taxon>Streptophyta</taxon>
        <taxon>Embryophyta</taxon>
        <taxon>Tracheophyta</taxon>
        <taxon>Spermatophyta</taxon>
        <taxon>Magnoliopsida</taxon>
        <taxon>eudicotyledons</taxon>
        <taxon>Gunneridae</taxon>
        <taxon>Pentapetalae</taxon>
        <taxon>asterids</taxon>
        <taxon>Ericales</taxon>
        <taxon>Ericaceae</taxon>
        <taxon>Ericoideae</taxon>
        <taxon>Rhodoreae</taxon>
        <taxon>Rhododendron</taxon>
    </lineage>
</organism>
<gene>
    <name evidence="1" type="ORF">RHMOL_Rhmol10G0151200</name>
</gene>
<dbReference type="EMBL" id="CM046397">
    <property type="protein sequence ID" value="KAI8535127.1"/>
    <property type="molecule type" value="Genomic_DNA"/>
</dbReference>
<sequence length="715" mass="77572">MDVNNQSGVPPIRAYDAISTLHQSSAELPQELRTHPIRSHHPLTLLARPPNSERNHLQIATVPPVAKNARGFSTVATNVALINIDIVCLSAMDIYDHHTIKHESHDHQLIHVQRPALFFCMACGTEHRGASYLCTTCGFWVNQICASLPRTVKYLLGSNLARGSSDLVSSTCVGDVVLDLNHFSVSPRVSARTLPVASSPKILSHDKSRVSSGVSSRVVHPRVSNLPVSGSLERGLDLLQSATILNENHLTPCATDAPAICQIKELNAENDSLHRLLDNKTVSGPCNVLSWSNDVANGSTMIAGSGDGTTVPPASWVALEKMKLEYIPPVVLNDRVVVSPPADVEALGQSKWEKCIVGHFLDKRLGFSGVKTIAMNIWERFGIRDVLSNEKGFFFFLFEGEKFHQLEGGPWHFGGKLLILKLWHPHLKLEKVQLSTIPLWVHFYNIPLELWTGPGFSYIASSVGRPLYIDKLTEAGKRLSFAKICVEVDCSSPLPTSFDLKHANGDVVEIKIHYPWKPMVCSDCMVFGHGSSNCPKKVVAKVQNNTSSDNVGKTVVPSSQAWQVVGTLRKEAPGVVGIRPPLSLHSMPASTSMPAVSNNNSGVSVAATVIQPIPVPITEGLTPLEGAKVANMFGIWDSSTLGVPHGLTIATQISDLVPGSDQFAAHDVLDLSGTEEVYSRHTSLGLPDDLFEAPHATVLILFLRLLLICCGSLLV</sequence>
<name>A0ACC0M3I0_RHOML</name>
<reference evidence="1" key="1">
    <citation type="submission" date="2022-02" db="EMBL/GenBank/DDBJ databases">
        <title>Plant Genome Project.</title>
        <authorList>
            <person name="Zhang R.-G."/>
        </authorList>
    </citation>
    <scope>NUCLEOTIDE SEQUENCE</scope>
    <source>
        <strain evidence="1">AT1</strain>
    </source>
</reference>
<dbReference type="Proteomes" id="UP001062846">
    <property type="component" value="Chromosome 10"/>
</dbReference>
<comment type="caution">
    <text evidence="1">The sequence shown here is derived from an EMBL/GenBank/DDBJ whole genome shotgun (WGS) entry which is preliminary data.</text>
</comment>
<keyword evidence="2" id="KW-1185">Reference proteome</keyword>
<proteinExistence type="predicted"/>